<dbReference type="RefSeq" id="WP_379713277.1">
    <property type="nucleotide sequence ID" value="NZ_JBHTBS010000007.1"/>
</dbReference>
<dbReference type="Gene3D" id="2.130.10.10">
    <property type="entry name" value="YVTN repeat-like/Quinoprotein amine dehydrogenase"/>
    <property type="match status" value="2"/>
</dbReference>
<dbReference type="PANTHER" id="PTHR36220:SF1">
    <property type="entry name" value="GAMMA TUBULIN COMPLEX COMPONENT C-TERMINAL DOMAIN-CONTAINING PROTEIN"/>
    <property type="match status" value="1"/>
</dbReference>
<dbReference type="Proteomes" id="UP001596472">
    <property type="component" value="Unassembled WGS sequence"/>
</dbReference>
<sequence>MNHQKRHMFRVVIILALAFFGINAGMAQTQSTLRLGAPFATKLSAIPHEIQELDPSKNYAISGAPSWLTITRDPNSGFFELSASTQELEVGTYNEEIIFANDGETAHRLQINLSVHYPLLVEMVAHRDLPFLYAIHRDSSLSGVDSLVRIDATTLRPIEAVSLGTSASDLSIDYENQRVLCVSHRPGTAHLIPIDDFSSAKSISLPDFPLTYNFDGKIESIGEDLIAYIDGFGPTPIRIYRLSTSSVVFEIGPEQLLEDGGSFSALLKDPNKPILYAYIRRQGAFAQSGRIVSLATNDEGALQLQQTAPEPTKSTLSSASKVFQITADGKHLFFLGSFHELPSLKTVPSQGRQNAIGVSCVSPTGTYGLGSSNSIIDMTSGESLFPLSNRATACTFTSDYDRLIRAMESRTVQADAWSVIQSTHLLTALGGTLPGMTVSPKNGEPVVAEPTLNWPPMKGVTSWDVFVSESPSDLPSHETLVGSTPFPTFALENSLPPGVTRYWTVRPTGGGQHQAVESFTTSDLHPESSFVGIRSMEGVVELETSINVHTANTTIWSVSTTDDWIKVPSAELTGPGQLKITLDTADLGAGYHQGSIRLSSQVGVLTVPVKLILDHFRVSELIADPLRPGVIGYFPPQTNVGVLDGYIYTIDPEILEITSAVRLDSDVSSIAIRREDGKVILCSGIPYRIVTLDQPALDTIGSFPVDQKVNSISTIGDDTLILERQFGFDVHDSSDGTLLYAIEAGVTGSASASYYDPVNGIYTRISSSQISRYSMDRSGASLLGIFQLDQISDNIFVSQDLSHFSIGRLIFDGESKFKTQLNLPSFTGLGGLTADGALGFTTNRFYFTDSGTEAGRFPFNLSYAVADSSGERIIGFGHDDELASFEISSVLSDFETFPRDRQVFLDLPDELKWSRSDGDISYQIYLGTNEAQTESATPLSDLFLGGSIQNAQSLEGLISHGGTYYWRIDTIRDGETVKGEVSSFTINHRIHQVGVPGGAAATEAKFQDPLVLLDSSNLVSIDRSDSGFSTDAQKVHRYPGFGSTGSRSSAFAGEFLVIGNSGSGVGISGDRDRGEIAMFTPLEHGWSAEWARTPESFLEPKSFGISVAANHSSIWTNQQASGTTGPNAGVLHVYDLEGNRTQSLQPSDSFNGDRFGSKTIIRGNTAVVEANGWGASFQRRYADLYVFERNPANNQWTEVQKLSSERLDRDHPGEFSFDGSRIAVQIDSRNPTLIEVFEKNLSGRWVAVDRIIPDESRDDIRVTFKDNVSISGDWLCVDAWLSLESNTNSVDVVIPFHRRNGIWEQQSPIRIPDSFGGFLETSLSGDQAVDGGMVMIWTNDVSPGMDRNFLVILDEQANRRPRLTNSLPKKIQLPANAPVSIEIDTIDPNGDDVALEIISKPSWLRDRSPGPNQHVLEGMVPAITGKHSPIEFRLNDGKGGQRWYFSLVEVVSDDAAPKISGLPESLEIKQGHDLRIEPEIAGAKPIEFQWELNGTPLPGQTESRLHIEGWPSEGLYRLTARNAVGMEHSTEVMVSVTESDRLGQDWTAVGGSFNASSYMPARLGRHTFVPKWSSSPELILPSTENHFAVSAQGIVTESLQDATTASVHFLNLSDGSLRESTVTAPPDLSPPSIHDGRAWFHTPDAPRNDPTPPSTVYRAFDLLDIGTSIEMESDQFLGSYLLGPILQPGSILLNRKGRPGAVWHDHPVPSQLAVAPIDNCSLHEHVLYSSHENLFAAHRASDNRMLWSIALPDSSARPVVRGDHAILSSRNSISCIDIRNRQLTWTFEHSMGSVRNVAIDESHAYIAGRSTVSSVFLSDGSPSTSYTSPVPNESLISVIVLEDHLLAYSDSWTHVFDKQSGQFLQSLELGGEVAYSNGLLVGIGGTRQDRRILAYYPNAAPIFSEQFPDSIIDPGSAADLHLALGATTLNPDPNDPLFWRIISNSRPEIFRSLEISAENGDLTVIYNPWESGSSEVTISAEDTAGNVTETTITFTVPELPLPDLRLTSNLQLKRQTGLFEQSITVTNNGAREIAGFDLTVTGLPEGVCLNNSSNCEEGTWAVEHRQPLAAGASVTLILEYYAPVRGTVLDPQIEVSLVTIPESDPAAVDEGLAVDRCVRLDDGLLIEFVSEPGELYEVQYSNNGTDWKVSPVRIRAAGNRVQWIDRGPPRTDSPPADKPSRFYRVREITSDAE</sequence>
<evidence type="ECO:0000313" key="2">
    <source>
        <dbReference type="EMBL" id="MFC7338216.1"/>
    </source>
</evidence>
<dbReference type="SUPFAM" id="SSF48726">
    <property type="entry name" value="Immunoglobulin"/>
    <property type="match status" value="1"/>
</dbReference>
<keyword evidence="3" id="KW-1185">Reference proteome</keyword>
<dbReference type="InterPro" id="IPR011048">
    <property type="entry name" value="Haem_d1_sf"/>
</dbReference>
<dbReference type="InterPro" id="IPR011047">
    <property type="entry name" value="Quinoprotein_ADH-like_sf"/>
</dbReference>
<evidence type="ECO:0000256" key="1">
    <source>
        <dbReference type="SAM" id="MobiDB-lite"/>
    </source>
</evidence>
<organism evidence="2 3">
    <name type="scientific">Haloferula chungangensis</name>
    <dbReference type="NCBI Taxonomy" id="1048331"/>
    <lineage>
        <taxon>Bacteria</taxon>
        <taxon>Pseudomonadati</taxon>
        <taxon>Verrucomicrobiota</taxon>
        <taxon>Verrucomicrobiia</taxon>
        <taxon>Verrucomicrobiales</taxon>
        <taxon>Verrucomicrobiaceae</taxon>
        <taxon>Haloferula</taxon>
    </lineage>
</organism>
<gene>
    <name evidence="2" type="ORF">ACFQY0_13560</name>
</gene>
<name>A0ABW2L9U5_9BACT</name>
<dbReference type="InterPro" id="IPR013783">
    <property type="entry name" value="Ig-like_fold"/>
</dbReference>
<dbReference type="InterPro" id="IPR015943">
    <property type="entry name" value="WD40/YVTN_repeat-like_dom_sf"/>
</dbReference>
<dbReference type="SUPFAM" id="SSF51004">
    <property type="entry name" value="C-terminal (heme d1) domain of cytochrome cd1-nitrite reductase"/>
    <property type="match status" value="1"/>
</dbReference>
<evidence type="ECO:0000313" key="3">
    <source>
        <dbReference type="Proteomes" id="UP001596472"/>
    </source>
</evidence>
<dbReference type="InterPro" id="IPR036179">
    <property type="entry name" value="Ig-like_dom_sf"/>
</dbReference>
<dbReference type="Gene3D" id="2.60.40.10">
    <property type="entry name" value="Immunoglobulins"/>
    <property type="match status" value="3"/>
</dbReference>
<comment type="caution">
    <text evidence="2">The sequence shown here is derived from an EMBL/GenBank/DDBJ whole genome shotgun (WGS) entry which is preliminary data.</text>
</comment>
<dbReference type="EMBL" id="JBHTBS010000007">
    <property type="protein sequence ID" value="MFC7338216.1"/>
    <property type="molecule type" value="Genomic_DNA"/>
</dbReference>
<proteinExistence type="predicted"/>
<reference evidence="3" key="1">
    <citation type="journal article" date="2019" name="Int. J. Syst. Evol. Microbiol.">
        <title>The Global Catalogue of Microorganisms (GCM) 10K type strain sequencing project: providing services to taxonomists for standard genome sequencing and annotation.</title>
        <authorList>
            <consortium name="The Broad Institute Genomics Platform"/>
            <consortium name="The Broad Institute Genome Sequencing Center for Infectious Disease"/>
            <person name="Wu L."/>
            <person name="Ma J."/>
        </authorList>
    </citation>
    <scope>NUCLEOTIDE SEQUENCE [LARGE SCALE GENOMIC DNA]</scope>
    <source>
        <strain evidence="3">CGMCC 4.1467</strain>
    </source>
</reference>
<feature type="compositionally biased region" description="Basic and acidic residues" evidence="1">
    <location>
        <begin position="2178"/>
        <end position="2193"/>
    </location>
</feature>
<accession>A0ABW2L9U5</accession>
<feature type="region of interest" description="Disordered" evidence="1">
    <location>
        <begin position="2164"/>
        <end position="2193"/>
    </location>
</feature>
<dbReference type="PANTHER" id="PTHR36220">
    <property type="entry name" value="UNNAMED PRODUCT"/>
    <property type="match status" value="1"/>
</dbReference>
<dbReference type="SUPFAM" id="SSF50998">
    <property type="entry name" value="Quinoprotein alcohol dehydrogenase-like"/>
    <property type="match status" value="1"/>
</dbReference>
<protein>
    <submittedName>
        <fullName evidence="2">Uncharacterized protein</fullName>
    </submittedName>
</protein>